<feature type="region of interest" description="Disordered" evidence="1">
    <location>
        <begin position="227"/>
        <end position="257"/>
    </location>
</feature>
<dbReference type="STRING" id="50340.PF66_02543"/>
<dbReference type="Proteomes" id="UP000037931">
    <property type="component" value="Unassembled WGS sequence"/>
</dbReference>
<reference evidence="2 3" key="1">
    <citation type="journal article" date="2015" name="PLoS ONE">
        <title>Rice-Infecting Pseudomonas Genomes Are Highly Accessorized and Harbor Multiple Putative Virulence Mechanisms to Cause Sheath Brown Rot.</title>
        <authorList>
            <person name="Quibod I.L."/>
            <person name="Grande G."/>
            <person name="Oreiro E.G."/>
            <person name="Borja F.N."/>
            <person name="Dossa G.S."/>
            <person name="Mauleon R."/>
            <person name="Cruz C.V."/>
            <person name="Oliva R."/>
        </authorList>
    </citation>
    <scope>NUCLEOTIDE SEQUENCE [LARGE SCALE GENOMIC DNA]</scope>
    <source>
        <strain evidence="2 3">IRRI 6609</strain>
    </source>
</reference>
<evidence type="ECO:0000313" key="3">
    <source>
        <dbReference type="Proteomes" id="UP000037931"/>
    </source>
</evidence>
<evidence type="ECO:0000256" key="1">
    <source>
        <dbReference type="SAM" id="MobiDB-lite"/>
    </source>
</evidence>
<dbReference type="PATRIC" id="fig|50340.43.peg.5929"/>
<organism evidence="2 3">
    <name type="scientific">Pseudomonas asplenii</name>
    <dbReference type="NCBI Taxonomy" id="53407"/>
    <lineage>
        <taxon>Bacteria</taxon>
        <taxon>Pseudomonadati</taxon>
        <taxon>Pseudomonadota</taxon>
        <taxon>Gammaproteobacteria</taxon>
        <taxon>Pseudomonadales</taxon>
        <taxon>Pseudomonadaceae</taxon>
        <taxon>Pseudomonas</taxon>
    </lineage>
</organism>
<dbReference type="InterPro" id="IPR008922">
    <property type="entry name" value="Di-copper_centre_dom_sf"/>
</dbReference>
<feature type="compositionally biased region" description="Basic and acidic residues" evidence="1">
    <location>
        <begin position="244"/>
        <end position="257"/>
    </location>
</feature>
<protein>
    <recommendedName>
        <fullName evidence="4">PvdJ/PvdD/PvdP-like protein</fullName>
    </recommendedName>
</protein>
<comment type="caution">
    <text evidence="2">The sequence shown here is derived from an EMBL/GenBank/DDBJ whole genome shotgun (WGS) entry which is preliminary data.</text>
</comment>
<keyword evidence="3" id="KW-1185">Reference proteome</keyword>
<gene>
    <name evidence="2" type="ORF">PF66_02543</name>
</gene>
<dbReference type="EMBL" id="JSYZ01000009">
    <property type="protein sequence ID" value="KPA90482.1"/>
    <property type="molecule type" value="Genomic_DNA"/>
</dbReference>
<evidence type="ECO:0008006" key="4">
    <source>
        <dbReference type="Google" id="ProtNLM"/>
    </source>
</evidence>
<dbReference type="OrthoDB" id="118775at2"/>
<proteinExistence type="predicted"/>
<dbReference type="InterPro" id="IPR006311">
    <property type="entry name" value="TAT_signal"/>
</dbReference>
<dbReference type="SUPFAM" id="SSF48056">
    <property type="entry name" value="Di-copper centre-containing domain"/>
    <property type="match status" value="1"/>
</dbReference>
<dbReference type="RefSeq" id="WP_054062857.1">
    <property type="nucleotide sequence ID" value="NZ_JSYZ01000009.1"/>
</dbReference>
<evidence type="ECO:0000313" key="2">
    <source>
        <dbReference type="EMBL" id="KPA90482.1"/>
    </source>
</evidence>
<dbReference type="AlphaFoldDB" id="A0A0N0VJS6"/>
<name>A0A0N0VJS6_9PSED</name>
<dbReference type="PROSITE" id="PS51318">
    <property type="entry name" value="TAT"/>
    <property type="match status" value="1"/>
</dbReference>
<sequence>MTISRRGFIAGLALTGAAIPAAYYAHRELTREDEPITPGEATVDLLDTAGQRLADNLRGVWNIRFEGRDAGLAGLPLEGVQVLLDIAPRGRAVCGFIDTAEGLRGAAEPRLRVVGDLAVADGARLFWRLFRGTEVFPEYELSMVLDEVWGTYGNAGSGTLTGRIERLDRPLALTQLDSRFVATKHTFPEARDRIGLSAPLLAWLVSPEHRLFHQLWHATRDKWHTLPEDKRDGLRGIGWQPGPRNKERDARGPRKDRNGSGIDFFFMHRHMLQAARAIQPLPSWRRFPPPQPELERDRQGFVRYFDNHDGWAVPPTWLAEDDDDYSQWVSDIKSSETYHSNFQVWESQYTDPRYLSKLTLGQFGSELELGLHDWLHMRWAAVPRDPSNDAPVPMAREFTDFAPRWFRPENDFLGDPFSSHVHPVFWLFHGWIDDRIEDWFRAHERFHPGQVTRLQVNGVPWFAPGRWVEVDDPWLGPSTHGCSTTPGLSVGKSVEMDPETMKLALRITFADDKGLSDLLKRVPRRPWYARHLSLKDRFF</sequence>
<accession>A0A0N0VJS6</accession>